<dbReference type="Gene3D" id="3.40.50.410">
    <property type="entry name" value="von Willebrand factor, type A domain"/>
    <property type="match status" value="1"/>
</dbReference>
<keyword evidence="1" id="KW-0472">Membrane</keyword>
<keyword evidence="3" id="KW-1185">Reference proteome</keyword>
<dbReference type="KEGG" id="awe:JG540_01250"/>
<protein>
    <submittedName>
        <fullName evidence="2">VWA domain-containing protein</fullName>
    </submittedName>
</protein>
<feature type="transmembrane region" description="Helical" evidence="1">
    <location>
        <begin position="332"/>
        <end position="349"/>
    </location>
</feature>
<evidence type="ECO:0000313" key="3">
    <source>
        <dbReference type="Proteomes" id="UP000595895"/>
    </source>
</evidence>
<reference evidence="2 3" key="1">
    <citation type="submission" date="2020-12" db="EMBL/GenBank/DDBJ databases">
        <authorList>
            <person name="Zhou J."/>
        </authorList>
    </citation>
    <scope>NUCLEOTIDE SEQUENCE [LARGE SCALE GENOMIC DNA]</scope>
    <source>
        <strain evidence="2 3">CCUG 61299</strain>
    </source>
</reference>
<keyword evidence="1" id="KW-1133">Transmembrane helix</keyword>
<dbReference type="EMBL" id="CP066802">
    <property type="protein sequence ID" value="QQM67559.1"/>
    <property type="molecule type" value="Genomic_DNA"/>
</dbReference>
<feature type="transmembrane region" description="Helical" evidence="1">
    <location>
        <begin position="6"/>
        <end position="24"/>
    </location>
</feature>
<dbReference type="AlphaFoldDB" id="A0A7T7S2L5"/>
<dbReference type="InterPro" id="IPR036465">
    <property type="entry name" value="vWFA_dom_sf"/>
</dbReference>
<evidence type="ECO:0000256" key="1">
    <source>
        <dbReference type="SAM" id="Phobius"/>
    </source>
</evidence>
<feature type="transmembrane region" description="Helical" evidence="1">
    <location>
        <begin position="62"/>
        <end position="82"/>
    </location>
</feature>
<name>A0A7T7S2L5_9ACTO</name>
<evidence type="ECO:0000313" key="2">
    <source>
        <dbReference type="EMBL" id="QQM67559.1"/>
    </source>
</evidence>
<sequence length="352" mass="38671">MVNPLMPWAILILAITVGLLALRLGRTEATGQARAGELRRVANSAPFLRSPLVQRRIVRRRLLNVALLVLTIGGLITSGVLVGRPVEVSVRSEKLASRDIVLCLDVSTSVLTVDVEVLKAFHKLLDSFNGERVALVAWNQTAQTIVPLTDDYDLLREQFDEATKALDFNPVWPSQEEERLYLDTFGGTLTKSVQGSSLAGDGLASCALVFDEKRAEDRSRSIVLATDNVVQDFYGDQIYTLNEAGDMVSERGIQLFALFGYDPELASGFGADSTEKEARQELKNVTEVHGGLFYEVADPEATGGIVRRLEQDQAQILDGDSRAVVTDVPERTVYTLLLLVVVLLALMAWRRA</sequence>
<proteinExistence type="predicted"/>
<dbReference type="SUPFAM" id="SSF53300">
    <property type="entry name" value="vWA-like"/>
    <property type="match status" value="1"/>
</dbReference>
<gene>
    <name evidence="2" type="ORF">JG540_01250</name>
</gene>
<keyword evidence="1" id="KW-0812">Transmembrane</keyword>
<organism evidence="2 3">
    <name type="scientific">Actinomyces weissii</name>
    <dbReference type="NCBI Taxonomy" id="675090"/>
    <lineage>
        <taxon>Bacteria</taxon>
        <taxon>Bacillati</taxon>
        <taxon>Actinomycetota</taxon>
        <taxon>Actinomycetes</taxon>
        <taxon>Actinomycetales</taxon>
        <taxon>Actinomycetaceae</taxon>
        <taxon>Actinomyces</taxon>
    </lineage>
</organism>
<dbReference type="Proteomes" id="UP000595895">
    <property type="component" value="Chromosome"/>
</dbReference>
<dbReference type="RefSeq" id="WP_200276250.1">
    <property type="nucleotide sequence ID" value="NZ_CP066802.1"/>
</dbReference>
<accession>A0A7T7S2L5</accession>